<proteinExistence type="predicted"/>
<comment type="caution">
    <text evidence="4">The sequence shown here is derived from an EMBL/GenBank/DDBJ whole genome shotgun (WGS) entry which is preliminary data.</text>
</comment>
<organism evidence="4 5">
    <name type="scientific">Pseudooceanicola lipolyticus</name>
    <dbReference type="NCBI Taxonomy" id="2029104"/>
    <lineage>
        <taxon>Bacteria</taxon>
        <taxon>Pseudomonadati</taxon>
        <taxon>Pseudomonadota</taxon>
        <taxon>Alphaproteobacteria</taxon>
        <taxon>Rhodobacterales</taxon>
        <taxon>Paracoccaceae</taxon>
        <taxon>Pseudooceanicola</taxon>
    </lineage>
</organism>
<keyword evidence="3" id="KW-0472">Membrane</keyword>
<feature type="compositionally biased region" description="Low complexity" evidence="2">
    <location>
        <begin position="35"/>
        <end position="46"/>
    </location>
</feature>
<dbReference type="EMBL" id="PGTB01000293">
    <property type="protein sequence ID" value="PJE33888.1"/>
    <property type="molecule type" value="Genomic_DNA"/>
</dbReference>
<sequence length="346" mass="35938">MTGKKTTDQDDTTGSDAADPQDTAPASQPKPTPETNPAAPDEAAPDQPEPPRADDTEAAKPDDISKSQDAPDADSPADSVAPIETLAGAEDTAPQEVERPGSETATAPQNVETIVERRGGFLPALLGGVLAAVLGFVAARSEMLDPMLPPSWRSANNSEALASLEASVDAQRDELAALESRVSEIAIPDLAPLAERIEGLRAEIEPMAAQTEATRATLDDILARLDAVEKRPISEGVSQAAIDAYERELDRLRAAVTDQRGEVEALVAEARALDAQAQESARAAAVQAVLARLQGAIDDGLAYPGLVEELAASGVEVPAALRDNAGGVPSLLTLQTTFPDAARIAL</sequence>
<dbReference type="Gene3D" id="1.10.287.1490">
    <property type="match status" value="1"/>
</dbReference>
<feature type="transmembrane region" description="Helical" evidence="3">
    <location>
        <begin position="120"/>
        <end position="139"/>
    </location>
</feature>
<evidence type="ECO:0000313" key="4">
    <source>
        <dbReference type="EMBL" id="PJE33888.1"/>
    </source>
</evidence>
<evidence type="ECO:0000256" key="1">
    <source>
        <dbReference type="SAM" id="Coils"/>
    </source>
</evidence>
<evidence type="ECO:0000313" key="5">
    <source>
        <dbReference type="Proteomes" id="UP000231553"/>
    </source>
</evidence>
<dbReference type="RefSeq" id="WP_100164999.1">
    <property type="nucleotide sequence ID" value="NZ_PGTB01000293.1"/>
</dbReference>
<accession>A0A2M8ITN5</accession>
<dbReference type="OrthoDB" id="7659420at2"/>
<evidence type="ECO:0000256" key="3">
    <source>
        <dbReference type="SAM" id="Phobius"/>
    </source>
</evidence>
<dbReference type="AlphaFoldDB" id="A0A2M8ITN5"/>
<feature type="compositionally biased region" description="Low complexity" evidence="2">
    <location>
        <begin position="67"/>
        <end position="82"/>
    </location>
</feature>
<dbReference type="Proteomes" id="UP000231553">
    <property type="component" value="Unassembled WGS sequence"/>
</dbReference>
<keyword evidence="3" id="KW-0812">Transmembrane</keyword>
<evidence type="ECO:0000256" key="2">
    <source>
        <dbReference type="SAM" id="MobiDB-lite"/>
    </source>
</evidence>
<feature type="compositionally biased region" description="Basic and acidic residues" evidence="2">
    <location>
        <begin position="49"/>
        <end position="66"/>
    </location>
</feature>
<name>A0A2M8ITN5_9RHOB</name>
<gene>
    <name evidence="4" type="ORF">CVM52_25120</name>
</gene>
<keyword evidence="1" id="KW-0175">Coiled coil</keyword>
<reference evidence="4 5" key="1">
    <citation type="journal article" date="2018" name="Int. J. Syst. Evol. Microbiol.">
        <title>Pseudooceanicola lipolyticus sp. nov., a marine alphaproteobacterium, reclassification of Oceanicola flagellatus as Pseudooceanicola flagellatus comb. nov. and emended description of the genus Pseudooceanicola.</title>
        <authorList>
            <person name="Huang M.-M."/>
            <person name="Guo L.-L."/>
            <person name="Wu Y.-H."/>
            <person name="Lai Q.-L."/>
            <person name="Shao Z.-Z."/>
            <person name="Wang C.-S."/>
            <person name="Wu M."/>
            <person name="Xu X.-W."/>
        </authorList>
    </citation>
    <scope>NUCLEOTIDE SEQUENCE [LARGE SCALE GENOMIC DNA]</scope>
    <source>
        <strain evidence="4 5">157</strain>
    </source>
</reference>
<protein>
    <submittedName>
        <fullName evidence="4">Uncharacterized protein</fullName>
    </submittedName>
</protein>
<feature type="region of interest" description="Disordered" evidence="2">
    <location>
        <begin position="1"/>
        <end position="108"/>
    </location>
</feature>
<keyword evidence="5" id="KW-1185">Reference proteome</keyword>
<feature type="non-terminal residue" evidence="4">
    <location>
        <position position="346"/>
    </location>
</feature>
<feature type="coiled-coil region" evidence="1">
    <location>
        <begin position="242"/>
        <end position="269"/>
    </location>
</feature>
<keyword evidence="3" id="KW-1133">Transmembrane helix</keyword>